<sequence length="127" mass="13535">MKKTRRSLLAEAVVVGEEQVVAENVDVVVVDEALEAAEEQIKEVVAVLVAVLVAVKAAPVRSVVTDAFTVTNKSTKCAIVRICASAPRSRPSVEALQTSAASSMEETKVPRPAVKVEMIMEVMTTPM</sequence>
<dbReference type="Proteomes" id="UP000429523">
    <property type="component" value="Unassembled WGS sequence"/>
</dbReference>
<proteinExistence type="predicted"/>
<evidence type="ECO:0000313" key="2">
    <source>
        <dbReference type="Proteomes" id="UP000429523"/>
    </source>
</evidence>
<dbReference type="AlphaFoldDB" id="A0A6A3DCK8"/>
<accession>A0A6A3DCK8</accession>
<evidence type="ECO:0000313" key="1">
    <source>
        <dbReference type="EMBL" id="KAE8917307.1"/>
    </source>
</evidence>
<dbReference type="EMBL" id="QXGF01007515">
    <property type="protein sequence ID" value="KAE8917307.1"/>
    <property type="molecule type" value="Genomic_DNA"/>
</dbReference>
<gene>
    <name evidence="1" type="ORF">PF009_g32371</name>
</gene>
<reference evidence="1 2" key="1">
    <citation type="submission" date="2018-08" db="EMBL/GenBank/DDBJ databases">
        <title>Genomic investigation of the strawberry pathogen Phytophthora fragariae indicates pathogenicity is determined by transcriptional variation in three key races.</title>
        <authorList>
            <person name="Adams T.M."/>
            <person name="Armitage A.D."/>
            <person name="Sobczyk M.K."/>
            <person name="Bates H.J."/>
            <person name="Dunwell J.M."/>
            <person name="Nellist C.F."/>
            <person name="Harrison R.J."/>
        </authorList>
    </citation>
    <scope>NUCLEOTIDE SEQUENCE [LARGE SCALE GENOMIC DNA]</scope>
    <source>
        <strain evidence="1 2">NOV-9</strain>
    </source>
</reference>
<name>A0A6A3DCK8_9STRA</name>
<organism evidence="1 2">
    <name type="scientific">Phytophthora fragariae</name>
    <dbReference type="NCBI Taxonomy" id="53985"/>
    <lineage>
        <taxon>Eukaryota</taxon>
        <taxon>Sar</taxon>
        <taxon>Stramenopiles</taxon>
        <taxon>Oomycota</taxon>
        <taxon>Peronosporomycetes</taxon>
        <taxon>Peronosporales</taxon>
        <taxon>Peronosporaceae</taxon>
        <taxon>Phytophthora</taxon>
    </lineage>
</organism>
<protein>
    <submittedName>
        <fullName evidence="1">Uncharacterized protein</fullName>
    </submittedName>
</protein>
<comment type="caution">
    <text evidence="1">The sequence shown here is derived from an EMBL/GenBank/DDBJ whole genome shotgun (WGS) entry which is preliminary data.</text>
</comment>